<feature type="transmembrane region" description="Helical" evidence="1">
    <location>
        <begin position="30"/>
        <end position="52"/>
    </location>
</feature>
<keyword evidence="1" id="KW-1133">Transmembrane helix</keyword>
<keyword evidence="1" id="KW-0472">Membrane</keyword>
<comment type="caution">
    <text evidence="3">The sequence shown here is derived from an EMBL/GenBank/DDBJ whole genome shotgun (WGS) entry which is preliminary data.</text>
</comment>
<proteinExistence type="predicted"/>
<dbReference type="Pfam" id="PF09990">
    <property type="entry name" value="DUF2231"/>
    <property type="match status" value="1"/>
</dbReference>
<protein>
    <recommendedName>
        <fullName evidence="2">DUF2231 domain-containing protein</fullName>
    </recommendedName>
</protein>
<keyword evidence="1" id="KW-0812">Transmembrane</keyword>
<evidence type="ECO:0000313" key="4">
    <source>
        <dbReference type="Proteomes" id="UP000242699"/>
    </source>
</evidence>
<sequence length="190" mass="21002">MHFLIGIWSAFLQTWIHIGIHIFPHTIHPMVVHFPIALLYLALAVDILGKLVKTPDRFFDRASFWLTVLGFIAGAVAAAMGVISEQFVKWNSTTIAILAAHQRDAVLTGIFAFLAIIARLIAHYPQTAMGRNSRWSFANSGRGRSTGLSTLFLFLAVVMITLTGTLGGTMVYHYGVGIRHVTYINPLKKP</sequence>
<dbReference type="Proteomes" id="UP000242699">
    <property type="component" value="Unassembled WGS sequence"/>
</dbReference>
<dbReference type="InterPro" id="IPR019251">
    <property type="entry name" value="DUF2231_TM"/>
</dbReference>
<feature type="transmembrane region" description="Helical" evidence="1">
    <location>
        <begin position="151"/>
        <end position="174"/>
    </location>
</feature>
<evidence type="ECO:0000259" key="2">
    <source>
        <dbReference type="Pfam" id="PF09990"/>
    </source>
</evidence>
<dbReference type="AlphaFoldDB" id="A0A2T2WYX0"/>
<feature type="transmembrane region" description="Helical" evidence="1">
    <location>
        <begin position="7"/>
        <end position="24"/>
    </location>
</feature>
<feature type="transmembrane region" description="Helical" evidence="1">
    <location>
        <begin position="64"/>
        <end position="84"/>
    </location>
</feature>
<evidence type="ECO:0000256" key="1">
    <source>
        <dbReference type="SAM" id="Phobius"/>
    </source>
</evidence>
<name>A0A2T2WYX0_9FIRM</name>
<feature type="domain" description="DUF2231" evidence="2">
    <location>
        <begin position="25"/>
        <end position="178"/>
    </location>
</feature>
<feature type="transmembrane region" description="Helical" evidence="1">
    <location>
        <begin position="104"/>
        <end position="122"/>
    </location>
</feature>
<accession>A0A2T2WYX0</accession>
<organism evidence="3 4">
    <name type="scientific">Sulfobacillus benefaciens</name>
    <dbReference type="NCBI Taxonomy" id="453960"/>
    <lineage>
        <taxon>Bacteria</taxon>
        <taxon>Bacillati</taxon>
        <taxon>Bacillota</taxon>
        <taxon>Clostridia</taxon>
        <taxon>Eubacteriales</taxon>
        <taxon>Clostridiales Family XVII. Incertae Sedis</taxon>
        <taxon>Sulfobacillus</taxon>
    </lineage>
</organism>
<dbReference type="EMBL" id="PXYT01000026">
    <property type="protein sequence ID" value="PSR27406.1"/>
    <property type="molecule type" value="Genomic_DNA"/>
</dbReference>
<evidence type="ECO:0000313" key="3">
    <source>
        <dbReference type="EMBL" id="PSR27406.1"/>
    </source>
</evidence>
<reference evidence="3 4" key="1">
    <citation type="journal article" date="2014" name="BMC Genomics">
        <title>Comparison of environmental and isolate Sulfobacillus genomes reveals diverse carbon, sulfur, nitrogen, and hydrogen metabolisms.</title>
        <authorList>
            <person name="Justice N.B."/>
            <person name="Norman A."/>
            <person name="Brown C.T."/>
            <person name="Singh A."/>
            <person name="Thomas B.C."/>
            <person name="Banfield J.F."/>
        </authorList>
    </citation>
    <scope>NUCLEOTIDE SEQUENCE [LARGE SCALE GENOMIC DNA]</scope>
    <source>
        <strain evidence="3">AMDSBA1</strain>
    </source>
</reference>
<gene>
    <name evidence="3" type="ORF">C7B43_11720</name>
</gene>